<evidence type="ECO:0000259" key="1">
    <source>
        <dbReference type="Pfam" id="PF00144"/>
    </source>
</evidence>
<reference evidence="2" key="2">
    <citation type="submission" date="2011-01" db="EMBL/GenBank/DDBJ databases">
        <title>The Non-contiguous Finished genome of Clostridium papyrosolvens.</title>
        <authorList>
            <person name="Lucas S."/>
            <person name="Copeland A."/>
            <person name="Lapidus A."/>
            <person name="Cheng J.-F."/>
            <person name="Goodwin L."/>
            <person name="Pitluck S."/>
            <person name="Misra M."/>
            <person name="Chertkov O."/>
            <person name="Detter J.C."/>
            <person name="Han C."/>
            <person name="Tapia R."/>
            <person name="Land M."/>
            <person name="Hauser L."/>
            <person name="Kyrpides N."/>
            <person name="Ivanova N."/>
            <person name="Pagani I."/>
            <person name="Mouttaki H."/>
            <person name="He Z."/>
            <person name="Zhou J."/>
            <person name="Hemme C.L."/>
            <person name="Woyke T."/>
        </authorList>
    </citation>
    <scope>NUCLEOTIDE SEQUENCE [LARGE SCALE GENOMIC DNA]</scope>
    <source>
        <strain evidence="2">DSM 2782</strain>
    </source>
</reference>
<feature type="domain" description="Beta-lactamase-related" evidence="1">
    <location>
        <begin position="32"/>
        <end position="307"/>
    </location>
</feature>
<name>F1TBW6_9FIRM</name>
<dbReference type="OrthoDB" id="9773047at2"/>
<proteinExistence type="predicted"/>
<organism evidence="2 3">
    <name type="scientific">Ruminiclostridium papyrosolvens DSM 2782</name>
    <dbReference type="NCBI Taxonomy" id="588581"/>
    <lineage>
        <taxon>Bacteria</taxon>
        <taxon>Bacillati</taxon>
        <taxon>Bacillota</taxon>
        <taxon>Clostridia</taxon>
        <taxon>Eubacteriales</taxon>
        <taxon>Oscillospiraceae</taxon>
        <taxon>Ruminiclostridium</taxon>
    </lineage>
</organism>
<dbReference type="RefSeq" id="WP_004618968.1">
    <property type="nucleotide sequence ID" value="NZ_ACXX02000005.1"/>
</dbReference>
<dbReference type="EMBL" id="ACXX02000005">
    <property type="protein sequence ID" value="EGD48137.1"/>
    <property type="molecule type" value="Genomic_DNA"/>
</dbReference>
<dbReference type="PANTHER" id="PTHR43283">
    <property type="entry name" value="BETA-LACTAMASE-RELATED"/>
    <property type="match status" value="1"/>
</dbReference>
<dbReference type="eggNOG" id="COG1680">
    <property type="taxonomic scope" value="Bacteria"/>
</dbReference>
<reference evidence="2" key="1">
    <citation type="submission" date="2009-07" db="EMBL/GenBank/DDBJ databases">
        <authorList>
            <consortium name="US DOE Joint Genome Institute (JGI-PGF)"/>
            <person name="Lucas S."/>
            <person name="Copeland A."/>
            <person name="Lapidus A."/>
            <person name="Glavina del Rio T."/>
            <person name="Tice H."/>
            <person name="Bruce D."/>
            <person name="Goodwin L."/>
            <person name="Pitluck S."/>
            <person name="Larimer F."/>
            <person name="Land M.L."/>
            <person name="Mouttaki H."/>
            <person name="He Z."/>
            <person name="Zhou J."/>
            <person name="Hemme C.L."/>
        </authorList>
    </citation>
    <scope>NUCLEOTIDE SEQUENCE</scope>
    <source>
        <strain evidence="2">DSM 2782</strain>
    </source>
</reference>
<dbReference type="AlphaFoldDB" id="F1TBW6"/>
<dbReference type="InterPro" id="IPR050789">
    <property type="entry name" value="Diverse_Enzym_Activities"/>
</dbReference>
<evidence type="ECO:0000313" key="3">
    <source>
        <dbReference type="Proteomes" id="UP000003860"/>
    </source>
</evidence>
<accession>F1TBW6</accession>
<evidence type="ECO:0000313" key="2">
    <source>
        <dbReference type="EMBL" id="EGD48137.1"/>
    </source>
</evidence>
<dbReference type="STRING" id="588581.Cpap_2827"/>
<dbReference type="InterPro" id="IPR012338">
    <property type="entry name" value="Beta-lactam/transpept-like"/>
</dbReference>
<gene>
    <name evidence="2" type="ORF">Cpap_2827</name>
</gene>
<dbReference type="PANTHER" id="PTHR43283:SF7">
    <property type="entry name" value="BETA-LACTAMASE-RELATED DOMAIN-CONTAINING PROTEIN"/>
    <property type="match status" value="1"/>
</dbReference>
<dbReference type="InterPro" id="IPR001466">
    <property type="entry name" value="Beta-lactam-related"/>
</dbReference>
<dbReference type="Proteomes" id="UP000003860">
    <property type="component" value="Unassembled WGS sequence"/>
</dbReference>
<dbReference type="SUPFAM" id="SSF56601">
    <property type="entry name" value="beta-lactamase/transpeptidase-like"/>
    <property type="match status" value="1"/>
</dbReference>
<protein>
    <submittedName>
        <fullName evidence="2">Beta-lactamase</fullName>
    </submittedName>
</protein>
<keyword evidence="3" id="KW-1185">Reference proteome</keyword>
<sequence>MNQEKIKEFEKIISDDYSNITGIVIQKNSIKLYENYFNEYTSDNAVHVYSVTKSIISALIGIAIDKCDIKSVDQKVLDFFPDYTVHTGERTIQDITIRNLLTMTAPYKYKTEPYEMFFASRNPIQDALDLLGGDDPIGEFNYSAIGGTHILSGVLAKATGRSILDFATENLFSQLEISVPHNVVLRSEEEHFSVMNDKNTRGWAVDPQGINTASWGLFLTPVEMAKIGQLYLNGGVWNGKQIVSAGWISESTREHSQCVQWGNLSYGYLWWLIDRDSYAAMGDGGNVIYVNTKKQLVISIASLFTPEAKDRIEFIKGYIEPIFEN</sequence>
<dbReference type="Pfam" id="PF00144">
    <property type="entry name" value="Beta-lactamase"/>
    <property type="match status" value="1"/>
</dbReference>
<comment type="caution">
    <text evidence="2">The sequence shown here is derived from an EMBL/GenBank/DDBJ whole genome shotgun (WGS) entry which is preliminary data.</text>
</comment>
<dbReference type="Gene3D" id="3.40.710.10">
    <property type="entry name" value="DD-peptidase/beta-lactamase superfamily"/>
    <property type="match status" value="1"/>
</dbReference>